<dbReference type="GO" id="GO:0005829">
    <property type="term" value="C:cytosol"/>
    <property type="evidence" value="ECO:0007669"/>
    <property type="project" value="TreeGrafter"/>
</dbReference>
<evidence type="ECO:0000313" key="13">
    <source>
        <dbReference type="EMBL" id="QPM69022.1"/>
    </source>
</evidence>
<evidence type="ECO:0000256" key="12">
    <source>
        <dbReference type="RuleBase" id="RU361175"/>
    </source>
</evidence>
<feature type="active site" description="Proton donor" evidence="9">
    <location>
        <position position="164"/>
    </location>
</feature>
<dbReference type="PROSITE" id="PS00572">
    <property type="entry name" value="GLYCOSYL_HYDROL_F1_1"/>
    <property type="match status" value="1"/>
</dbReference>
<comment type="catalytic activity">
    <reaction evidence="1 12">
        <text>Hydrolysis of terminal, non-reducing beta-D-glucosyl residues with release of beta-D-glucose.</text>
        <dbReference type="EC" id="3.2.1.21"/>
    </reaction>
</comment>
<feature type="binding site" evidence="10">
    <location>
        <position position="18"/>
    </location>
    <ligand>
        <name>substrate</name>
    </ligand>
</feature>
<evidence type="ECO:0000256" key="1">
    <source>
        <dbReference type="ARBA" id="ARBA00000448"/>
    </source>
</evidence>
<gene>
    <name evidence="13" type="primary">bglA</name>
    <name evidence="13" type="ORF">RT761_02250</name>
</gene>
<dbReference type="EC" id="3.2.1.21" evidence="3 12"/>
<feature type="binding site" evidence="10">
    <location>
        <position position="119"/>
    </location>
    <ligand>
        <name>substrate</name>
    </ligand>
</feature>
<dbReference type="AlphaFoldDB" id="A0A7T1AN81"/>
<dbReference type="FunFam" id="3.20.20.80:FF:000004">
    <property type="entry name" value="Beta-glucosidase 6-phospho-beta-glucosidase"/>
    <property type="match status" value="1"/>
</dbReference>
<evidence type="ECO:0000256" key="9">
    <source>
        <dbReference type="PIRSR" id="PIRSR617736-1"/>
    </source>
</evidence>
<feature type="binding site" evidence="10">
    <location>
        <position position="295"/>
    </location>
    <ligand>
        <name>substrate</name>
    </ligand>
</feature>
<name>A0A7T1AN81_ATRLM</name>
<dbReference type="EMBL" id="CP065383">
    <property type="protein sequence ID" value="QPM69022.1"/>
    <property type="molecule type" value="Genomic_DNA"/>
</dbReference>
<sequence>MVIFPLHFIFGVATAAYQIEGAWNEDGRGESIWDRFAHSPGKIKDGTTADVACDHYHRFEEDIAFMKDLGIDAYRFSISWPRVFPKGKGQVNELGVNFYHRLIQKLKAVHIQPVATLNHWDLPQTLQDKGGWENRETIDAFVEYAQFLFQVFGKDVPFWITHNEPWVVAFLGHYEGRMAPGKDDFDSALLVSRNLLLAHGLAIRNFREGKVNGKIGITLNLSPVHPASDNKEDIEATRRFDGYLNRWFLDPLYRRQFPDDMIDWYQRKGLNITPLTHEESKVVSQPLDFLGVNYYSRRITKKGKEPILENDLVLPPESEYAEMEWEVYPSGIYEIIKRVSEEYKPVEIYLTENGISIQDTIDEDGKVRDIKRIEYLREHLKKISQTMQEGCPVKGYFVWSLMDNFEWAHGFSQRFGLIYTDYQSLRRIPKESFYWYQKVIQNRRID</sequence>
<dbReference type="Proteomes" id="UP000594463">
    <property type="component" value="Chromosome"/>
</dbReference>
<dbReference type="SUPFAM" id="SSF51445">
    <property type="entry name" value="(Trans)glycosidases"/>
    <property type="match status" value="1"/>
</dbReference>
<evidence type="ECO:0000256" key="4">
    <source>
        <dbReference type="ARBA" id="ARBA00022801"/>
    </source>
</evidence>
<keyword evidence="6" id="KW-0119">Carbohydrate metabolism</keyword>
<evidence type="ECO:0000313" key="14">
    <source>
        <dbReference type="Proteomes" id="UP000594463"/>
    </source>
</evidence>
<keyword evidence="4 12" id="KW-0378">Hydrolase</keyword>
<reference evidence="13 14" key="1">
    <citation type="journal article" date="2021" name="Nat. Commun.">
        <title>Isolation of a member of the candidate phylum Atribacteria reveals a unique cell membrane structure.</title>
        <authorList>
            <person name="Taiki K."/>
            <person name="Nobu M.K."/>
            <person name="Kusada H."/>
            <person name="Meng X.-Y."/>
            <person name="Hosoki N."/>
            <person name="Uematsu K."/>
            <person name="Yoshioka H."/>
            <person name="Kamagata Y."/>
            <person name="Tamaki H."/>
        </authorList>
    </citation>
    <scope>NUCLEOTIDE SEQUENCE [LARGE SCALE GENOMIC DNA]</scope>
    <source>
        <strain evidence="13 14">RT761</strain>
    </source>
</reference>
<evidence type="ECO:0000256" key="5">
    <source>
        <dbReference type="ARBA" id="ARBA00023001"/>
    </source>
</evidence>
<comment type="similarity">
    <text evidence="2 12">Belongs to the glycosyl hydrolase 1 family.</text>
</comment>
<feature type="binding site" evidence="10">
    <location>
        <begin position="406"/>
        <end position="407"/>
    </location>
    <ligand>
        <name>substrate</name>
    </ligand>
</feature>
<dbReference type="RefSeq" id="WP_218111510.1">
    <property type="nucleotide sequence ID" value="NZ_CP065383.1"/>
</dbReference>
<feature type="binding site" evidence="10">
    <location>
        <position position="399"/>
    </location>
    <ligand>
        <name>substrate</name>
    </ligand>
</feature>
<dbReference type="PROSITE" id="PS00653">
    <property type="entry name" value="GLYCOSYL_HYDROL_F1_2"/>
    <property type="match status" value="1"/>
</dbReference>
<feature type="active site" description="Nucleophile" evidence="9 11">
    <location>
        <position position="352"/>
    </location>
</feature>
<keyword evidence="5" id="KW-0136">Cellulose degradation</keyword>
<dbReference type="Pfam" id="PF00232">
    <property type="entry name" value="Glyco_hydro_1"/>
    <property type="match status" value="1"/>
</dbReference>
<dbReference type="InterPro" id="IPR001360">
    <property type="entry name" value="Glyco_hydro_1"/>
</dbReference>
<dbReference type="Gene3D" id="3.20.20.80">
    <property type="entry name" value="Glycosidases"/>
    <property type="match status" value="1"/>
</dbReference>
<evidence type="ECO:0000256" key="11">
    <source>
        <dbReference type="PROSITE-ProRule" id="PRU10055"/>
    </source>
</evidence>
<evidence type="ECO:0000256" key="8">
    <source>
        <dbReference type="ARBA" id="ARBA00023326"/>
    </source>
</evidence>
<dbReference type="PANTHER" id="PTHR10353">
    <property type="entry name" value="GLYCOSYL HYDROLASE"/>
    <property type="match status" value="1"/>
</dbReference>
<dbReference type="PRINTS" id="PR00131">
    <property type="entry name" value="GLHYDRLASE1"/>
</dbReference>
<dbReference type="NCBIfam" id="TIGR03356">
    <property type="entry name" value="BGL"/>
    <property type="match status" value="1"/>
</dbReference>
<protein>
    <recommendedName>
        <fullName evidence="3 12">Beta-glucosidase</fullName>
        <ecNumber evidence="3 12">3.2.1.21</ecNumber>
    </recommendedName>
</protein>
<dbReference type="InterPro" id="IPR033132">
    <property type="entry name" value="GH_1_N_CS"/>
</dbReference>
<dbReference type="KEGG" id="alam:RT761_02250"/>
<proteinExistence type="inferred from homology"/>
<evidence type="ECO:0000256" key="7">
    <source>
        <dbReference type="ARBA" id="ARBA00023295"/>
    </source>
</evidence>
<dbReference type="InterPro" id="IPR017853">
    <property type="entry name" value="GH"/>
</dbReference>
<dbReference type="InterPro" id="IPR018120">
    <property type="entry name" value="Glyco_hydro_1_AS"/>
</dbReference>
<evidence type="ECO:0000256" key="3">
    <source>
        <dbReference type="ARBA" id="ARBA00012744"/>
    </source>
</evidence>
<accession>A0A7T1AN81</accession>
<evidence type="ECO:0000256" key="2">
    <source>
        <dbReference type="ARBA" id="ARBA00010838"/>
    </source>
</evidence>
<keyword evidence="8" id="KW-0624">Polysaccharide degradation</keyword>
<feature type="binding site" evidence="10">
    <location>
        <position position="163"/>
    </location>
    <ligand>
        <name>substrate</name>
    </ligand>
</feature>
<keyword evidence="14" id="KW-1185">Reference proteome</keyword>
<dbReference type="InterPro" id="IPR017736">
    <property type="entry name" value="Glyco_hydro_1_beta-glucosidase"/>
</dbReference>
<dbReference type="GO" id="GO:0030245">
    <property type="term" value="P:cellulose catabolic process"/>
    <property type="evidence" value="ECO:0007669"/>
    <property type="project" value="UniProtKB-KW"/>
</dbReference>
<keyword evidence="7 12" id="KW-0326">Glycosidase</keyword>
<evidence type="ECO:0000256" key="10">
    <source>
        <dbReference type="PIRSR" id="PIRSR617736-2"/>
    </source>
</evidence>
<organism evidence="13 14">
    <name type="scientific">Atribacter laminatus</name>
    <dbReference type="NCBI Taxonomy" id="2847778"/>
    <lineage>
        <taxon>Bacteria</taxon>
        <taxon>Pseudomonadati</taxon>
        <taxon>Atribacterota</taxon>
        <taxon>Atribacteria</taxon>
        <taxon>Atribacterales</taxon>
        <taxon>Atribacteraceae</taxon>
        <taxon>Atribacter</taxon>
    </lineage>
</organism>
<dbReference type="PANTHER" id="PTHR10353:SF36">
    <property type="entry name" value="LP05116P"/>
    <property type="match status" value="1"/>
</dbReference>
<evidence type="ECO:0000256" key="6">
    <source>
        <dbReference type="ARBA" id="ARBA00023277"/>
    </source>
</evidence>
<dbReference type="GO" id="GO:0008422">
    <property type="term" value="F:beta-glucosidase activity"/>
    <property type="evidence" value="ECO:0007669"/>
    <property type="project" value="UniProtKB-EC"/>
</dbReference>